<dbReference type="Proteomes" id="UP000662466">
    <property type="component" value="Unassembled WGS sequence"/>
</dbReference>
<reference evidence="3" key="1">
    <citation type="submission" date="2020-06" db="EMBL/GenBank/DDBJ databases">
        <title>Draft genome sequences of strains closely related to Aspergillus parafelis and Aspergillus hiratsukae.</title>
        <authorList>
            <person name="Dos Santos R.A.C."/>
            <person name="Rivero-Menendez O."/>
            <person name="Steenwyk J.L."/>
            <person name="Mead M.E."/>
            <person name="Goldman G.H."/>
            <person name="Alastruey-Izquierdo A."/>
            <person name="Rokas A."/>
        </authorList>
    </citation>
    <scope>NUCLEOTIDE SEQUENCE</scope>
    <source>
        <strain evidence="2">CNM-CM5793</strain>
        <strain evidence="3">CNM-CM6106</strain>
    </source>
</reference>
<feature type="compositionally biased region" description="Basic residues" evidence="1">
    <location>
        <begin position="104"/>
        <end position="115"/>
    </location>
</feature>
<proteinExistence type="predicted"/>
<gene>
    <name evidence="2" type="ORF">CNMCM5793_000927</name>
    <name evidence="3" type="ORF">CNMCM6106_000402</name>
</gene>
<protein>
    <submittedName>
        <fullName evidence="3">Uncharacterized protein</fullName>
    </submittedName>
</protein>
<organism evidence="3 5">
    <name type="scientific">Aspergillus hiratsukae</name>
    <dbReference type="NCBI Taxonomy" id="1194566"/>
    <lineage>
        <taxon>Eukaryota</taxon>
        <taxon>Fungi</taxon>
        <taxon>Dikarya</taxon>
        <taxon>Ascomycota</taxon>
        <taxon>Pezizomycotina</taxon>
        <taxon>Eurotiomycetes</taxon>
        <taxon>Eurotiomycetidae</taxon>
        <taxon>Eurotiales</taxon>
        <taxon>Aspergillaceae</taxon>
        <taxon>Aspergillus</taxon>
        <taxon>Aspergillus subgen. Fumigati</taxon>
    </lineage>
</organism>
<dbReference type="AlphaFoldDB" id="A0A8H6UQW7"/>
<evidence type="ECO:0000313" key="3">
    <source>
        <dbReference type="EMBL" id="KAF7163452.1"/>
    </source>
</evidence>
<feature type="region of interest" description="Disordered" evidence="1">
    <location>
        <begin position="91"/>
        <end position="115"/>
    </location>
</feature>
<accession>A0A8H6UQW7</accession>
<name>A0A8H6UQW7_9EURO</name>
<keyword evidence="4" id="KW-1185">Reference proteome</keyword>
<evidence type="ECO:0000313" key="2">
    <source>
        <dbReference type="EMBL" id="KAF7122817.1"/>
    </source>
</evidence>
<evidence type="ECO:0000256" key="1">
    <source>
        <dbReference type="SAM" id="MobiDB-lite"/>
    </source>
</evidence>
<dbReference type="Proteomes" id="UP000630445">
    <property type="component" value="Unassembled WGS sequence"/>
</dbReference>
<comment type="caution">
    <text evidence="3">The sequence shown here is derived from an EMBL/GenBank/DDBJ whole genome shotgun (WGS) entry which is preliminary data.</text>
</comment>
<evidence type="ECO:0000313" key="4">
    <source>
        <dbReference type="Proteomes" id="UP000630445"/>
    </source>
</evidence>
<sequence>MSRHYTLFLTRYEPPGFNRRILERLSEAYPIVHIAVLVHMPIPPPQVHNPLLDGIGSNEDYTPEQRVHMAAATREEDRMYQHLYQKAMRANPHPSLPWQNGQQKTRRVLGRGHER</sequence>
<dbReference type="EMBL" id="JACBAD010002006">
    <property type="protein sequence ID" value="KAF7122817.1"/>
    <property type="molecule type" value="Genomic_DNA"/>
</dbReference>
<dbReference type="OrthoDB" id="3942339at2759"/>
<dbReference type="EMBL" id="JACBAF010002209">
    <property type="protein sequence ID" value="KAF7163452.1"/>
    <property type="molecule type" value="Genomic_DNA"/>
</dbReference>
<evidence type="ECO:0000313" key="5">
    <source>
        <dbReference type="Proteomes" id="UP000662466"/>
    </source>
</evidence>